<reference evidence="1 2" key="1">
    <citation type="journal article" date="2012" name="PLoS Pathog.">
        <title>Diverse lifestyles and strategies of plant pathogenesis encoded in the genomes of eighteen Dothideomycetes fungi.</title>
        <authorList>
            <person name="Ohm R.A."/>
            <person name="Feau N."/>
            <person name="Henrissat B."/>
            <person name="Schoch C.L."/>
            <person name="Horwitz B.A."/>
            <person name="Barry K.W."/>
            <person name="Condon B.J."/>
            <person name="Copeland A.C."/>
            <person name="Dhillon B."/>
            <person name="Glaser F."/>
            <person name="Hesse C.N."/>
            <person name="Kosti I."/>
            <person name="LaButti K."/>
            <person name="Lindquist E.A."/>
            <person name="Lucas S."/>
            <person name="Salamov A.A."/>
            <person name="Bradshaw R.E."/>
            <person name="Ciuffetti L."/>
            <person name="Hamelin R.C."/>
            <person name="Kema G.H.J."/>
            <person name="Lawrence C."/>
            <person name="Scott J.A."/>
            <person name="Spatafora J.W."/>
            <person name="Turgeon B.G."/>
            <person name="de Wit P.J.G.M."/>
            <person name="Zhong S."/>
            <person name="Goodwin S.B."/>
            <person name="Grigoriev I.V."/>
        </authorList>
    </citation>
    <scope>NUCLEOTIDE SEQUENCE [LARGE SCALE GENOMIC DNA]</scope>
    <source>
        <strain evidence="1 2">CIRAD86</strain>
    </source>
</reference>
<sequence>MLSLRLLPTQPHINRDSTDASIHTIHLSSEYSAKVATALNALHFVVMYIIFPDGTGLDDQTAATEVRFELQPRATDAGQTVRHG</sequence>
<evidence type="ECO:0000313" key="2">
    <source>
        <dbReference type="Proteomes" id="UP000016932"/>
    </source>
</evidence>
<gene>
    <name evidence="1" type="ORF">MYCFIDRAFT_210239</name>
</gene>
<dbReference type="Proteomes" id="UP000016932">
    <property type="component" value="Unassembled WGS sequence"/>
</dbReference>
<dbReference type="AlphaFoldDB" id="M3B816"/>
<dbReference type="RefSeq" id="XP_007923063.1">
    <property type="nucleotide sequence ID" value="XM_007924872.1"/>
</dbReference>
<evidence type="ECO:0000313" key="1">
    <source>
        <dbReference type="EMBL" id="EME85463.1"/>
    </source>
</evidence>
<proteinExistence type="predicted"/>
<dbReference type="EMBL" id="KB446556">
    <property type="protein sequence ID" value="EME85463.1"/>
    <property type="molecule type" value="Genomic_DNA"/>
</dbReference>
<keyword evidence="2" id="KW-1185">Reference proteome</keyword>
<name>M3B816_PSEFD</name>
<dbReference type="KEGG" id="pfj:MYCFIDRAFT_210239"/>
<dbReference type="GeneID" id="19337035"/>
<organism evidence="1 2">
    <name type="scientific">Pseudocercospora fijiensis (strain CIRAD86)</name>
    <name type="common">Black leaf streak disease fungus</name>
    <name type="synonym">Mycosphaerella fijiensis</name>
    <dbReference type="NCBI Taxonomy" id="383855"/>
    <lineage>
        <taxon>Eukaryota</taxon>
        <taxon>Fungi</taxon>
        <taxon>Dikarya</taxon>
        <taxon>Ascomycota</taxon>
        <taxon>Pezizomycotina</taxon>
        <taxon>Dothideomycetes</taxon>
        <taxon>Dothideomycetidae</taxon>
        <taxon>Mycosphaerellales</taxon>
        <taxon>Mycosphaerellaceae</taxon>
        <taxon>Pseudocercospora</taxon>
    </lineage>
</organism>
<accession>M3B816</accession>
<protein>
    <submittedName>
        <fullName evidence="1">Uncharacterized protein</fullName>
    </submittedName>
</protein>
<dbReference type="VEuPathDB" id="FungiDB:MYCFIDRAFT_210239"/>
<dbReference type="HOGENOM" id="CLU_2528409_0_0_1"/>